<keyword evidence="4 8" id="KW-0067">ATP-binding</keyword>
<dbReference type="InterPro" id="IPR017871">
    <property type="entry name" value="ABC_transporter-like_CS"/>
</dbReference>
<keyword evidence="3 8" id="KW-0547">Nucleotide-binding</keyword>
<dbReference type="GO" id="GO:0015418">
    <property type="term" value="F:ABC-type quaternary ammonium compound transporting activity"/>
    <property type="evidence" value="ECO:0007669"/>
    <property type="project" value="UniProtKB-EC"/>
</dbReference>
<keyword evidence="8" id="KW-0997">Cell inner membrane</keyword>
<dbReference type="Gene3D" id="3.40.50.300">
    <property type="entry name" value="P-loop containing nucleotide triphosphate hydrolases"/>
    <property type="match status" value="1"/>
</dbReference>
<evidence type="ECO:0000256" key="8">
    <source>
        <dbReference type="RuleBase" id="RU369116"/>
    </source>
</evidence>
<dbReference type="NCBIfam" id="TIGR01186">
    <property type="entry name" value="proV"/>
    <property type="match status" value="1"/>
</dbReference>
<dbReference type="InterPro" id="IPR003439">
    <property type="entry name" value="ABC_transporter-like_ATP-bd"/>
</dbReference>
<feature type="domain" description="CBS" evidence="10">
    <location>
        <begin position="315"/>
        <end position="374"/>
    </location>
</feature>
<dbReference type="GO" id="GO:0005524">
    <property type="term" value="F:ATP binding"/>
    <property type="evidence" value="ECO:0007669"/>
    <property type="project" value="UniProtKB-UniRule"/>
</dbReference>
<evidence type="ECO:0000313" key="11">
    <source>
        <dbReference type="EMBL" id="HCL02731.1"/>
    </source>
</evidence>
<dbReference type="Pfam" id="PF00571">
    <property type="entry name" value="CBS"/>
    <property type="match status" value="2"/>
</dbReference>
<comment type="subcellular location">
    <subcellularLocation>
        <location evidence="8">Cell inner membrane</location>
        <topology evidence="8">Peripheral membrane protein</topology>
    </subcellularLocation>
</comment>
<evidence type="ECO:0000256" key="7">
    <source>
        <dbReference type="PROSITE-ProRule" id="PRU00703"/>
    </source>
</evidence>
<dbReference type="SUPFAM" id="SSF54631">
    <property type="entry name" value="CBS-domain pair"/>
    <property type="match status" value="1"/>
</dbReference>
<dbReference type="Proteomes" id="UP000262969">
    <property type="component" value="Unassembled WGS sequence"/>
</dbReference>
<comment type="caution">
    <text evidence="11">The sequence shown here is derived from an EMBL/GenBank/DDBJ whole genome shotgun (WGS) entry which is preliminary data.</text>
</comment>
<dbReference type="GO" id="GO:0016887">
    <property type="term" value="F:ATP hydrolysis activity"/>
    <property type="evidence" value="ECO:0007669"/>
    <property type="project" value="UniProtKB-UniRule"/>
</dbReference>
<gene>
    <name evidence="11" type="ORF">DHW61_10035</name>
</gene>
<evidence type="ECO:0000256" key="3">
    <source>
        <dbReference type="ARBA" id="ARBA00022741"/>
    </source>
</evidence>
<dbReference type="SMART" id="SM00382">
    <property type="entry name" value="AAA"/>
    <property type="match status" value="1"/>
</dbReference>
<evidence type="ECO:0000256" key="2">
    <source>
        <dbReference type="ARBA" id="ARBA00022448"/>
    </source>
</evidence>
<feature type="domain" description="ABC transporter" evidence="9">
    <location>
        <begin position="2"/>
        <end position="236"/>
    </location>
</feature>
<comment type="subunit">
    <text evidence="8">The complex is probably composed of two ATP-binding proteins, two transmembrane proteins and a solute-binding protein.</text>
</comment>
<proteinExistence type="inferred from homology"/>
<keyword evidence="6 7" id="KW-0129">CBS domain</keyword>
<evidence type="ECO:0000256" key="6">
    <source>
        <dbReference type="ARBA" id="ARBA00023122"/>
    </source>
</evidence>
<dbReference type="GO" id="GO:0006865">
    <property type="term" value="P:amino acid transport"/>
    <property type="evidence" value="ECO:0007669"/>
    <property type="project" value="UniProtKB-UniRule"/>
</dbReference>
<reference evidence="11 12" key="1">
    <citation type="journal article" date="2018" name="Nat. Biotechnol.">
        <title>A standardized bacterial taxonomy based on genome phylogeny substantially revises the tree of life.</title>
        <authorList>
            <person name="Parks D.H."/>
            <person name="Chuvochina M."/>
            <person name="Waite D.W."/>
            <person name="Rinke C."/>
            <person name="Skarshewski A."/>
            <person name="Chaumeil P.A."/>
            <person name="Hugenholtz P."/>
        </authorList>
    </citation>
    <scope>NUCLEOTIDE SEQUENCE [LARGE SCALE GENOMIC DNA]</scope>
    <source>
        <strain evidence="11">UBA11728</strain>
    </source>
</reference>
<comment type="catalytic activity">
    <reaction evidence="8">
        <text>a quaternary ammonium(out) + ATP + H2O = a quaternary ammonium(in) + ADP + phosphate + H(+)</text>
        <dbReference type="Rhea" id="RHEA:11036"/>
        <dbReference type="ChEBI" id="CHEBI:15377"/>
        <dbReference type="ChEBI" id="CHEBI:15378"/>
        <dbReference type="ChEBI" id="CHEBI:30616"/>
        <dbReference type="ChEBI" id="CHEBI:35267"/>
        <dbReference type="ChEBI" id="CHEBI:43474"/>
        <dbReference type="ChEBI" id="CHEBI:456216"/>
    </reaction>
</comment>
<dbReference type="EC" id="7.6.2.9" evidence="8"/>
<dbReference type="Pfam" id="PF00005">
    <property type="entry name" value="ABC_tran"/>
    <property type="match status" value="1"/>
</dbReference>
<evidence type="ECO:0000259" key="9">
    <source>
        <dbReference type="PROSITE" id="PS50893"/>
    </source>
</evidence>
<dbReference type="PROSITE" id="PS51371">
    <property type="entry name" value="CBS"/>
    <property type="match status" value="2"/>
</dbReference>
<dbReference type="PROSITE" id="PS50893">
    <property type="entry name" value="ABC_TRANSPORTER_2"/>
    <property type="match status" value="1"/>
</dbReference>
<dbReference type="InterPro" id="IPR003593">
    <property type="entry name" value="AAA+_ATPase"/>
</dbReference>
<dbReference type="EMBL" id="DPVV01000331">
    <property type="protein sequence ID" value="HCL02731.1"/>
    <property type="molecule type" value="Genomic_DNA"/>
</dbReference>
<dbReference type="PROSITE" id="PS00211">
    <property type="entry name" value="ABC_TRANSPORTER_1"/>
    <property type="match status" value="1"/>
</dbReference>
<evidence type="ECO:0000256" key="5">
    <source>
        <dbReference type="ARBA" id="ARBA00022970"/>
    </source>
</evidence>
<keyword evidence="5" id="KW-0029">Amino-acid transport</keyword>
<feature type="domain" description="CBS" evidence="10">
    <location>
        <begin position="254"/>
        <end position="312"/>
    </location>
</feature>
<keyword evidence="2 8" id="KW-0813">Transport</keyword>
<evidence type="ECO:0000313" key="12">
    <source>
        <dbReference type="Proteomes" id="UP000262969"/>
    </source>
</evidence>
<dbReference type="InterPro" id="IPR005892">
    <property type="entry name" value="Gly-betaine_transp_ATP-bd"/>
</dbReference>
<evidence type="ECO:0000256" key="4">
    <source>
        <dbReference type="ARBA" id="ARBA00022840"/>
    </source>
</evidence>
<dbReference type="SUPFAM" id="SSF52540">
    <property type="entry name" value="P-loop containing nucleoside triphosphate hydrolases"/>
    <property type="match status" value="1"/>
</dbReference>
<organism evidence="11 12">
    <name type="scientific">Lachnoclostridium phytofermentans</name>
    <dbReference type="NCBI Taxonomy" id="66219"/>
    <lineage>
        <taxon>Bacteria</taxon>
        <taxon>Bacillati</taxon>
        <taxon>Bacillota</taxon>
        <taxon>Clostridia</taxon>
        <taxon>Lachnospirales</taxon>
        <taxon>Lachnospiraceae</taxon>
    </lineage>
</organism>
<dbReference type="AlphaFoldDB" id="A0A3D2X6H0"/>
<dbReference type="PANTHER" id="PTHR43869">
    <property type="entry name" value="GLYCINE BETAINE/PROLINE BETAINE TRANSPORT SYSTEM ATP-BINDING PROTEIN PROV"/>
    <property type="match status" value="1"/>
</dbReference>
<accession>A0A3D2X6H0</accession>
<dbReference type="InterPro" id="IPR000644">
    <property type="entry name" value="CBS_dom"/>
</dbReference>
<dbReference type="InterPro" id="IPR051921">
    <property type="entry name" value="ABC_osmolyte_uptake_ATP-bind"/>
</dbReference>
<dbReference type="InterPro" id="IPR046342">
    <property type="entry name" value="CBS_dom_sf"/>
</dbReference>
<protein>
    <recommendedName>
        <fullName evidence="8">Quaternary amine transport ATP-binding protein</fullName>
        <ecNumber evidence="8">7.6.2.9</ecNumber>
    </recommendedName>
</protein>
<dbReference type="Gene3D" id="3.10.580.10">
    <property type="entry name" value="CBS-domain"/>
    <property type="match status" value="1"/>
</dbReference>
<evidence type="ECO:0000256" key="1">
    <source>
        <dbReference type="ARBA" id="ARBA00005417"/>
    </source>
</evidence>
<dbReference type="FunFam" id="3.40.50.300:FF:000425">
    <property type="entry name" value="Probable ABC transporter, ATP-binding subunit"/>
    <property type="match status" value="1"/>
</dbReference>
<keyword evidence="8" id="KW-1003">Cell membrane</keyword>
<dbReference type="GO" id="GO:0031460">
    <property type="term" value="P:glycine betaine transport"/>
    <property type="evidence" value="ECO:0007669"/>
    <property type="project" value="InterPro"/>
</dbReference>
<name>A0A3D2X6H0_9FIRM</name>
<comment type="similarity">
    <text evidence="1 8">Belongs to the ABC transporter superfamily.</text>
</comment>
<dbReference type="GO" id="GO:0005886">
    <property type="term" value="C:plasma membrane"/>
    <property type="evidence" value="ECO:0007669"/>
    <property type="project" value="UniProtKB-SubCell"/>
</dbReference>
<dbReference type="SMART" id="SM00116">
    <property type="entry name" value="CBS"/>
    <property type="match status" value="2"/>
</dbReference>
<dbReference type="PANTHER" id="PTHR43869:SF1">
    <property type="entry name" value="GLYCINE BETAINE_PROLINE BETAINE TRANSPORT SYSTEM ATP-BINDING PROTEIN PROV"/>
    <property type="match status" value="1"/>
</dbReference>
<evidence type="ECO:0000259" key="10">
    <source>
        <dbReference type="PROSITE" id="PS51371"/>
    </source>
</evidence>
<sequence length="378" mass="42652">MIQFTNITKSFKSKKILKDVTFNIDTGNLVAIIGESGCGKTTLLKMINRLIKPSSGTISIDGEDILSLDEVSLRRKIGYVIQQTGLFPHMTIKENIEIIPKILKVDSVQLTENTKKLMNMVGLDYEDFINRYPTELSGGQQQRVGVARAFANDPDIILMDEPFSALDPMTRSDLQDELVQLQSKLKKTIVFVTHDMDEAIKIADKICIMRKGHVLQYDTPENILKNPVDDYVSNFVGKNRIWSSPEFIKVHDFMMNKPITATKDLSILKCIDKMRQQKVDSLLIINPDNHHLQGILKASQIRNVGDRKQPAENFMVTDFPTLHPDNTIVDALKLVTEQQISTIPVTKEDGYLVGLVTRSNLVTTLSQQYYNGDEEVGV</sequence>
<keyword evidence="8" id="KW-0472">Membrane</keyword>
<dbReference type="InterPro" id="IPR027417">
    <property type="entry name" value="P-loop_NTPase"/>
</dbReference>